<dbReference type="AlphaFoldDB" id="A1RV75"/>
<organism evidence="7 8">
    <name type="scientific">Pyrobaculum islandicum (strain DSM 4184 / JCM 9189 / GEO3)</name>
    <dbReference type="NCBI Taxonomy" id="384616"/>
    <lineage>
        <taxon>Archaea</taxon>
        <taxon>Thermoproteota</taxon>
        <taxon>Thermoprotei</taxon>
        <taxon>Thermoproteales</taxon>
        <taxon>Thermoproteaceae</taxon>
        <taxon>Pyrobaculum</taxon>
    </lineage>
</organism>
<dbReference type="InterPro" id="IPR028333">
    <property type="entry name" value="Ribosomal_uS17_arc/euk"/>
</dbReference>
<evidence type="ECO:0000256" key="2">
    <source>
        <dbReference type="ARBA" id="ARBA00022730"/>
    </source>
</evidence>
<dbReference type="STRING" id="384616.Pisl_1706"/>
<dbReference type="Pfam" id="PF00366">
    <property type="entry name" value="Ribosomal_S17"/>
    <property type="match status" value="1"/>
</dbReference>
<dbReference type="HOGENOM" id="CLU_073626_0_3_2"/>
<comment type="function">
    <text evidence="6">One of the primary rRNA binding proteins, it binds specifically to the 5'-end of 16S ribosomal RNA.</text>
</comment>
<dbReference type="eggNOG" id="arCOG04096">
    <property type="taxonomic scope" value="Archaea"/>
</dbReference>
<accession>A1RV75</accession>
<dbReference type="GeneID" id="4618091"/>
<evidence type="ECO:0000313" key="8">
    <source>
        <dbReference type="Proteomes" id="UP000002595"/>
    </source>
</evidence>
<dbReference type="GO" id="GO:0019843">
    <property type="term" value="F:rRNA binding"/>
    <property type="evidence" value="ECO:0007669"/>
    <property type="project" value="UniProtKB-UniRule"/>
</dbReference>
<evidence type="ECO:0000256" key="5">
    <source>
        <dbReference type="ARBA" id="ARBA00023274"/>
    </source>
</evidence>
<dbReference type="RefSeq" id="WP_011763432.1">
    <property type="nucleotide sequence ID" value="NC_008701.1"/>
</dbReference>
<name>A1RV75_PYRIL</name>
<dbReference type="SUPFAM" id="SSF50249">
    <property type="entry name" value="Nucleic acid-binding proteins"/>
    <property type="match status" value="1"/>
</dbReference>
<keyword evidence="5 6" id="KW-0687">Ribonucleoprotein</keyword>
<comment type="similarity">
    <text evidence="1 6">Belongs to the universal ribosomal protein uS17 family.</text>
</comment>
<gene>
    <name evidence="6" type="primary">rps17</name>
    <name evidence="7" type="ordered locus">Pisl_1706</name>
</gene>
<keyword evidence="4 6" id="KW-0689">Ribosomal protein</keyword>
<dbReference type="GO" id="GO:0006412">
    <property type="term" value="P:translation"/>
    <property type="evidence" value="ECO:0007669"/>
    <property type="project" value="UniProtKB-UniRule"/>
</dbReference>
<dbReference type="GO" id="GO:0022627">
    <property type="term" value="C:cytosolic small ribosomal subunit"/>
    <property type="evidence" value="ECO:0007669"/>
    <property type="project" value="UniProtKB-UniRule"/>
</dbReference>
<evidence type="ECO:0000313" key="7">
    <source>
        <dbReference type="EMBL" id="ABL88857.1"/>
    </source>
</evidence>
<proteinExistence type="inferred from homology"/>
<keyword evidence="3 6" id="KW-0694">RNA-binding</keyword>
<dbReference type="HAMAP" id="MF_01345_A">
    <property type="entry name" value="Ribosomal_uS17_A"/>
    <property type="match status" value="1"/>
</dbReference>
<evidence type="ECO:0000256" key="6">
    <source>
        <dbReference type="HAMAP-Rule" id="MF_01345"/>
    </source>
</evidence>
<dbReference type="Gene3D" id="2.40.50.1000">
    <property type="match status" value="1"/>
</dbReference>
<comment type="subunit">
    <text evidence="6">Part of the 30S ribosomal subunit.</text>
</comment>
<evidence type="ECO:0000256" key="4">
    <source>
        <dbReference type="ARBA" id="ARBA00022980"/>
    </source>
</evidence>
<dbReference type="PANTHER" id="PTHR10744">
    <property type="entry name" value="40S RIBOSOMAL PROTEIN S11 FAMILY MEMBER"/>
    <property type="match status" value="1"/>
</dbReference>
<dbReference type="EMBL" id="CP000504">
    <property type="protein sequence ID" value="ABL88857.1"/>
    <property type="molecule type" value="Genomic_DNA"/>
</dbReference>
<evidence type="ECO:0000256" key="3">
    <source>
        <dbReference type="ARBA" id="ARBA00022884"/>
    </source>
</evidence>
<dbReference type="Proteomes" id="UP000002595">
    <property type="component" value="Chromosome"/>
</dbReference>
<dbReference type="PANTHER" id="PTHR10744:SF9">
    <property type="entry name" value="40S RIBOSOMAL PROTEIN S11-RELATED"/>
    <property type="match status" value="1"/>
</dbReference>
<dbReference type="InterPro" id="IPR019978">
    <property type="entry name" value="Ribosomal_uS17_archaeal"/>
</dbReference>
<keyword evidence="2 6" id="KW-0699">rRNA-binding</keyword>
<evidence type="ECO:0000256" key="1">
    <source>
        <dbReference type="ARBA" id="ARBA00010254"/>
    </source>
</evidence>
<dbReference type="NCBIfam" id="NF006345">
    <property type="entry name" value="PRK08572.1"/>
    <property type="match status" value="1"/>
</dbReference>
<protein>
    <recommendedName>
        <fullName evidence="6">Small ribosomal subunit protein uS17</fullName>
    </recommendedName>
</protein>
<keyword evidence="8" id="KW-1185">Reference proteome</keyword>
<sequence length="147" mass="17198">MTVVKLQNRPKIGDVITLPNGRKVEVRDIGIPYILPPNAVCDDPLCPWHGHLKIRLKLLEVTVEKVRMHKAAVVLHEWVHYIRKYNRYERRRRRIHVRVPECIEVKPGDKVIIAETRPLAKTISWVVIGKKEDVTVWKAKHEVLQTD</sequence>
<dbReference type="PRINTS" id="PR00973">
    <property type="entry name" value="RIBOSOMALS17"/>
</dbReference>
<dbReference type="InterPro" id="IPR012340">
    <property type="entry name" value="NA-bd_OB-fold"/>
</dbReference>
<dbReference type="KEGG" id="pis:Pisl_1706"/>
<dbReference type="GO" id="GO:0003735">
    <property type="term" value="F:structural constituent of ribosome"/>
    <property type="evidence" value="ECO:0007669"/>
    <property type="project" value="UniProtKB-UniRule"/>
</dbReference>
<reference evidence="7" key="1">
    <citation type="submission" date="2006-12" db="EMBL/GenBank/DDBJ databases">
        <title>Complete sequence of Pyrobaculum islandicum DSM 4184.</title>
        <authorList>
            <person name="Copeland A."/>
            <person name="Lucas S."/>
            <person name="Lapidus A."/>
            <person name="Barry K."/>
            <person name="Detter J.C."/>
            <person name="Glavina del Rio T."/>
            <person name="Dalin E."/>
            <person name="Tice H."/>
            <person name="Pitluck S."/>
            <person name="Meincke L."/>
            <person name="Brettin T."/>
            <person name="Bruce D."/>
            <person name="Han C."/>
            <person name="Tapia R."/>
            <person name="Gilna P."/>
            <person name="Schmutz J."/>
            <person name="Larimer F."/>
            <person name="Land M."/>
            <person name="Hauser L."/>
            <person name="Kyrpides N."/>
            <person name="Mikhailova N."/>
            <person name="Cozen A.E."/>
            <person name="Fitz-Gibbon S.T."/>
            <person name="House C.H."/>
            <person name="Saltikov C."/>
            <person name="Lowe T."/>
            <person name="Richardson P."/>
        </authorList>
    </citation>
    <scope>NUCLEOTIDE SEQUENCE [LARGE SCALE GENOMIC DNA]</scope>
    <source>
        <strain evidence="7">DSM 4184</strain>
    </source>
</reference>
<dbReference type="InterPro" id="IPR000266">
    <property type="entry name" value="Ribosomal_uS17"/>
</dbReference>
<dbReference type="NCBIfam" id="TIGR03630">
    <property type="entry name" value="uS17_arch"/>
    <property type="match status" value="1"/>
</dbReference>
<dbReference type="OrthoDB" id="10698at2157"/>